<proteinExistence type="predicted"/>
<keyword evidence="1" id="KW-0812">Transmembrane</keyword>
<gene>
    <name evidence="3" type="ORF">O3H35_09215</name>
    <name evidence="2" type="ORF">O3H54_04095</name>
</gene>
<comment type="caution">
    <text evidence="2">The sequence shown here is derived from an EMBL/GenBank/DDBJ whole genome shotgun (WGS) entry which is preliminary data.</text>
</comment>
<dbReference type="EMBL" id="JAPVER010000018">
    <property type="protein sequence ID" value="MCZ3365060.1"/>
    <property type="molecule type" value="Genomic_DNA"/>
</dbReference>
<keyword evidence="4" id="KW-1185">Reference proteome</keyword>
<accession>A0A9E4ZZ70</accession>
<dbReference type="Proteomes" id="UP001074446">
    <property type="component" value="Unassembled WGS sequence"/>
</dbReference>
<organism evidence="2 4">
    <name type="scientific">Methanobacterium veterum</name>
    <dbReference type="NCBI Taxonomy" id="408577"/>
    <lineage>
        <taxon>Archaea</taxon>
        <taxon>Methanobacteriati</taxon>
        <taxon>Methanobacteriota</taxon>
        <taxon>Methanomada group</taxon>
        <taxon>Methanobacteria</taxon>
        <taxon>Methanobacteriales</taxon>
        <taxon>Methanobacteriaceae</taxon>
        <taxon>Methanobacterium</taxon>
    </lineage>
</organism>
<evidence type="ECO:0000256" key="1">
    <source>
        <dbReference type="SAM" id="Phobius"/>
    </source>
</evidence>
<dbReference type="EMBL" id="JAPVES010000030">
    <property type="protein sequence ID" value="MCZ3372815.1"/>
    <property type="molecule type" value="Genomic_DNA"/>
</dbReference>
<keyword evidence="1" id="KW-0472">Membrane</keyword>
<reference evidence="2" key="1">
    <citation type="submission" date="2022-12" db="EMBL/GenBank/DDBJ databases">
        <title>Reclassification of two methanogenic archaea species isolated from the Kolyma lowland permafrost.</title>
        <authorList>
            <person name="Trubitsyn V.E."/>
            <person name="Rivkina E.M."/>
            <person name="Shcherbakova V.A."/>
        </authorList>
    </citation>
    <scope>NUCLEOTIDE SEQUENCE</scope>
    <source>
        <strain evidence="2">M2</strain>
        <strain evidence="3">MK4</strain>
    </source>
</reference>
<dbReference type="RefSeq" id="WP_052375764.1">
    <property type="nucleotide sequence ID" value="NZ_JAPVER010000018.1"/>
</dbReference>
<name>A0A9E4ZZ70_9EURY</name>
<dbReference type="AlphaFoldDB" id="A0A9E4ZZ70"/>
<keyword evidence="1" id="KW-1133">Transmembrane helix</keyword>
<evidence type="ECO:0000313" key="2">
    <source>
        <dbReference type="EMBL" id="MCZ3365060.1"/>
    </source>
</evidence>
<dbReference type="Proteomes" id="UP001068021">
    <property type="component" value="Unassembled WGS sequence"/>
</dbReference>
<sequence>MDKSHDYVLLASIFIIGLLIGLAINGGTSYFTDTLAVTDDINQTYTNAIDDAMIADDNEISSNLTPITENNSNLTWQGNGNDKRVLVVLWTTHKSSYPVGGNVTTYWGETWVTVVPEIKNFFKSHSISEQYIHLRVAQLLGLPPDSKDDYFVEVWVNPKDLFRPTPDNEINDTTAQLDFPSSVNPAYEKWFDENIISSYFPKEYPWTRLGYTYDWGNPNSHVGLSEFVIKNNSNIAVKSVQTTKEYLAS</sequence>
<evidence type="ECO:0000313" key="3">
    <source>
        <dbReference type="EMBL" id="MCZ3372815.1"/>
    </source>
</evidence>
<protein>
    <submittedName>
        <fullName evidence="2">Uncharacterized protein</fullName>
    </submittedName>
</protein>
<evidence type="ECO:0000313" key="4">
    <source>
        <dbReference type="Proteomes" id="UP001068021"/>
    </source>
</evidence>
<feature type="transmembrane region" description="Helical" evidence="1">
    <location>
        <begin position="7"/>
        <end position="24"/>
    </location>
</feature>